<evidence type="ECO:0000313" key="3">
    <source>
        <dbReference type="EMBL" id="KIW00268.1"/>
    </source>
</evidence>
<feature type="transmembrane region" description="Helical" evidence="2">
    <location>
        <begin position="28"/>
        <end position="48"/>
    </location>
</feature>
<proteinExistence type="predicted"/>
<evidence type="ECO:0000256" key="1">
    <source>
        <dbReference type="SAM" id="MobiDB-lite"/>
    </source>
</evidence>
<organism evidence="3 4">
    <name type="scientific">Verruconis gallopava</name>
    <dbReference type="NCBI Taxonomy" id="253628"/>
    <lineage>
        <taxon>Eukaryota</taxon>
        <taxon>Fungi</taxon>
        <taxon>Dikarya</taxon>
        <taxon>Ascomycota</taxon>
        <taxon>Pezizomycotina</taxon>
        <taxon>Dothideomycetes</taxon>
        <taxon>Pleosporomycetidae</taxon>
        <taxon>Venturiales</taxon>
        <taxon>Sympoventuriaceae</taxon>
        <taxon>Verruconis</taxon>
    </lineage>
</organism>
<dbReference type="InParanoid" id="A0A0D2A0S8"/>
<keyword evidence="2" id="KW-1133">Transmembrane helix</keyword>
<keyword evidence="4" id="KW-1185">Reference proteome</keyword>
<dbReference type="Proteomes" id="UP000053259">
    <property type="component" value="Unassembled WGS sequence"/>
</dbReference>
<reference evidence="3 4" key="1">
    <citation type="submission" date="2015-01" db="EMBL/GenBank/DDBJ databases">
        <title>The Genome Sequence of Ochroconis gallopava CBS43764.</title>
        <authorList>
            <consortium name="The Broad Institute Genomics Platform"/>
            <person name="Cuomo C."/>
            <person name="de Hoog S."/>
            <person name="Gorbushina A."/>
            <person name="Stielow B."/>
            <person name="Teixiera M."/>
            <person name="Abouelleil A."/>
            <person name="Chapman S.B."/>
            <person name="Priest M."/>
            <person name="Young S.K."/>
            <person name="Wortman J."/>
            <person name="Nusbaum C."/>
            <person name="Birren B."/>
        </authorList>
    </citation>
    <scope>NUCLEOTIDE SEQUENCE [LARGE SCALE GENOMIC DNA]</scope>
    <source>
        <strain evidence="3 4">CBS 43764</strain>
    </source>
</reference>
<evidence type="ECO:0000313" key="4">
    <source>
        <dbReference type="Proteomes" id="UP000053259"/>
    </source>
</evidence>
<dbReference type="OrthoDB" id="3928172at2759"/>
<keyword evidence="2" id="KW-0472">Membrane</keyword>
<dbReference type="HOGENOM" id="CLU_1696866_0_0_1"/>
<feature type="region of interest" description="Disordered" evidence="1">
    <location>
        <begin position="81"/>
        <end position="110"/>
    </location>
</feature>
<feature type="compositionally biased region" description="Acidic residues" evidence="1">
    <location>
        <begin position="86"/>
        <end position="98"/>
    </location>
</feature>
<protein>
    <submittedName>
        <fullName evidence="3">Uncharacterized protein</fullName>
    </submittedName>
</protein>
<evidence type="ECO:0000256" key="2">
    <source>
        <dbReference type="SAM" id="Phobius"/>
    </source>
</evidence>
<dbReference type="VEuPathDB" id="FungiDB:PV09_08158"/>
<keyword evidence="2" id="KW-0812">Transmembrane</keyword>
<sequence>MTLFKRDDPFSSEPEGAAGEEGGTLITFARILAFLFAAVLSWILYRVITGAWRQYKHNSTQSLFGRRRGAYRRIPTLRLHRPEEDGYRDEDEELDVDDTPSALHGRGKGKAMDYDVDEGFHDGESSLDIRRSADVWKDLPERPLPDKPLPDVPRG</sequence>
<dbReference type="EMBL" id="KN847565">
    <property type="protein sequence ID" value="KIW00268.1"/>
    <property type="molecule type" value="Genomic_DNA"/>
</dbReference>
<name>A0A0D2A0S8_9PEZI</name>
<dbReference type="GeneID" id="27316131"/>
<dbReference type="AlphaFoldDB" id="A0A0D2A0S8"/>
<dbReference type="RefSeq" id="XP_016210137.1">
    <property type="nucleotide sequence ID" value="XM_016362017.1"/>
</dbReference>
<accession>A0A0D2A0S8</accession>
<gene>
    <name evidence="3" type="ORF">PV09_08158</name>
</gene>